<protein>
    <submittedName>
        <fullName evidence="1">Uncharacterized protein</fullName>
    </submittedName>
</protein>
<sequence>MKRFIGTEKEAAISFRRSWKSAEGTGSHTCLKTLVRPLSYCISDDLGTIKRLNYSRGDLQPNCTCVCCAVLKHVPAKVGDKP</sequence>
<accession>A0ABQ9YZ90</accession>
<comment type="caution">
    <text evidence="1">The sequence shown here is derived from an EMBL/GenBank/DDBJ whole genome shotgun (WGS) entry which is preliminary data.</text>
</comment>
<keyword evidence="2" id="KW-1185">Reference proteome</keyword>
<dbReference type="Proteomes" id="UP001234178">
    <property type="component" value="Unassembled WGS sequence"/>
</dbReference>
<evidence type="ECO:0000313" key="1">
    <source>
        <dbReference type="EMBL" id="KAK4005972.1"/>
    </source>
</evidence>
<organism evidence="1 2">
    <name type="scientific">Daphnia magna</name>
    <dbReference type="NCBI Taxonomy" id="35525"/>
    <lineage>
        <taxon>Eukaryota</taxon>
        <taxon>Metazoa</taxon>
        <taxon>Ecdysozoa</taxon>
        <taxon>Arthropoda</taxon>
        <taxon>Crustacea</taxon>
        <taxon>Branchiopoda</taxon>
        <taxon>Diplostraca</taxon>
        <taxon>Cladocera</taxon>
        <taxon>Anomopoda</taxon>
        <taxon>Daphniidae</taxon>
        <taxon>Daphnia</taxon>
    </lineage>
</organism>
<evidence type="ECO:0000313" key="2">
    <source>
        <dbReference type="Proteomes" id="UP001234178"/>
    </source>
</evidence>
<proteinExistence type="predicted"/>
<gene>
    <name evidence="1" type="ORF">OUZ56_011097</name>
</gene>
<reference evidence="1 2" key="1">
    <citation type="journal article" date="2023" name="Nucleic Acids Res.">
        <title>The hologenome of Daphnia magna reveals possible DNA methylation and microbiome-mediated evolution of the host genome.</title>
        <authorList>
            <person name="Chaturvedi A."/>
            <person name="Li X."/>
            <person name="Dhandapani V."/>
            <person name="Marshall H."/>
            <person name="Kissane S."/>
            <person name="Cuenca-Cambronero M."/>
            <person name="Asole G."/>
            <person name="Calvet F."/>
            <person name="Ruiz-Romero M."/>
            <person name="Marangio P."/>
            <person name="Guigo R."/>
            <person name="Rago D."/>
            <person name="Mirbahai L."/>
            <person name="Eastwood N."/>
            <person name="Colbourne J.K."/>
            <person name="Zhou J."/>
            <person name="Mallon E."/>
            <person name="Orsini L."/>
        </authorList>
    </citation>
    <scope>NUCLEOTIDE SEQUENCE [LARGE SCALE GENOMIC DNA]</scope>
    <source>
        <strain evidence="1">LRV0_1</strain>
    </source>
</reference>
<dbReference type="EMBL" id="JAOYFB010000002">
    <property type="protein sequence ID" value="KAK4005972.1"/>
    <property type="molecule type" value="Genomic_DNA"/>
</dbReference>
<name>A0ABQ9YZ90_9CRUS</name>